<keyword evidence="16" id="KW-1185">Reference proteome</keyword>
<dbReference type="InterPro" id="IPR004036">
    <property type="entry name" value="Endonuclease-III-like_CS2"/>
</dbReference>
<evidence type="ECO:0000313" key="15">
    <source>
        <dbReference type="EMBL" id="SIR89937.1"/>
    </source>
</evidence>
<dbReference type="PIRSF" id="PIRSF001435">
    <property type="entry name" value="Nth"/>
    <property type="match status" value="1"/>
</dbReference>
<dbReference type="InterPro" id="IPR005759">
    <property type="entry name" value="Nth"/>
</dbReference>
<feature type="binding site" evidence="12">
    <location>
        <position position="228"/>
    </location>
    <ligand>
        <name>[4Fe-4S] cluster</name>
        <dbReference type="ChEBI" id="CHEBI:49883"/>
    </ligand>
</feature>
<dbReference type="InterPro" id="IPR003651">
    <property type="entry name" value="Endonuclease3_FeS-loop_motif"/>
</dbReference>
<keyword evidence="8 12" id="KW-0238">DNA-binding</keyword>
<accession>A0A1N7EPB3</accession>
<reference evidence="16" key="1">
    <citation type="submission" date="2017-01" db="EMBL/GenBank/DDBJ databases">
        <authorList>
            <person name="Varghese N."/>
            <person name="Submissions S."/>
        </authorList>
    </citation>
    <scope>NUCLEOTIDE SEQUENCE [LARGE SCALE GENOMIC DNA]</scope>
    <source>
        <strain evidence="16">DSM 21768</strain>
    </source>
</reference>
<dbReference type="PANTHER" id="PTHR10359">
    <property type="entry name" value="A/G-SPECIFIC ADENINE GLYCOSYLASE/ENDONUCLEASE III"/>
    <property type="match status" value="1"/>
</dbReference>
<dbReference type="InterPro" id="IPR023170">
    <property type="entry name" value="HhH_base_excis_C"/>
</dbReference>
<dbReference type="GO" id="GO:0006285">
    <property type="term" value="P:base-excision repair, AP site formation"/>
    <property type="evidence" value="ECO:0007669"/>
    <property type="project" value="TreeGrafter"/>
</dbReference>
<keyword evidence="6 12" id="KW-0408">Iron</keyword>
<dbReference type="EMBL" id="FTNU01000006">
    <property type="protein sequence ID" value="SIR89937.1"/>
    <property type="molecule type" value="Genomic_DNA"/>
</dbReference>
<dbReference type="HAMAP" id="MF_00942">
    <property type="entry name" value="Nth"/>
    <property type="match status" value="1"/>
</dbReference>
<dbReference type="InterPro" id="IPR003265">
    <property type="entry name" value="HhH-GPD_domain"/>
</dbReference>
<dbReference type="GO" id="GO:0003677">
    <property type="term" value="F:DNA binding"/>
    <property type="evidence" value="ECO:0007669"/>
    <property type="project" value="UniProtKB-UniRule"/>
</dbReference>
<evidence type="ECO:0000313" key="16">
    <source>
        <dbReference type="Proteomes" id="UP000187495"/>
    </source>
</evidence>
<dbReference type="Gene3D" id="1.10.1670.10">
    <property type="entry name" value="Helix-hairpin-Helix base-excision DNA repair enzymes (C-terminal)"/>
    <property type="match status" value="1"/>
</dbReference>
<keyword evidence="9 12" id="KW-0234">DNA repair</keyword>
<proteinExistence type="inferred from homology"/>
<dbReference type="PANTHER" id="PTHR10359:SF18">
    <property type="entry name" value="ENDONUCLEASE III"/>
    <property type="match status" value="1"/>
</dbReference>
<dbReference type="Pfam" id="PF00633">
    <property type="entry name" value="HHH"/>
    <property type="match status" value="1"/>
</dbReference>
<dbReference type="InterPro" id="IPR000445">
    <property type="entry name" value="HhH_motif"/>
</dbReference>
<evidence type="ECO:0000256" key="12">
    <source>
        <dbReference type="HAMAP-Rule" id="MF_00942"/>
    </source>
</evidence>
<gene>
    <name evidence="12" type="primary">nth</name>
    <name evidence="15" type="ORF">SAMN02745664_10677</name>
</gene>
<protein>
    <recommendedName>
        <fullName evidence="12">Endonuclease III</fullName>
        <ecNumber evidence="12">4.2.99.18</ecNumber>
    </recommendedName>
    <alternativeName>
        <fullName evidence="12">DNA-(apurinic or apyrimidinic site) lyase</fullName>
    </alternativeName>
</protein>
<keyword evidence="5 12" id="KW-0378">Hydrolase</keyword>
<dbReference type="STRING" id="34061.B0189_02215"/>
<evidence type="ECO:0000256" key="9">
    <source>
        <dbReference type="ARBA" id="ARBA00023204"/>
    </source>
</evidence>
<dbReference type="GO" id="GO:0051539">
    <property type="term" value="F:4 iron, 4 sulfur cluster binding"/>
    <property type="evidence" value="ECO:0007669"/>
    <property type="project" value="UniProtKB-UniRule"/>
</dbReference>
<evidence type="ECO:0000256" key="6">
    <source>
        <dbReference type="ARBA" id="ARBA00023004"/>
    </source>
</evidence>
<evidence type="ECO:0000256" key="1">
    <source>
        <dbReference type="ARBA" id="ARBA00008343"/>
    </source>
</evidence>
<evidence type="ECO:0000256" key="3">
    <source>
        <dbReference type="ARBA" id="ARBA00022723"/>
    </source>
</evidence>
<evidence type="ECO:0000256" key="8">
    <source>
        <dbReference type="ARBA" id="ARBA00023125"/>
    </source>
</evidence>
<keyword evidence="7 12" id="KW-0411">Iron-sulfur</keyword>
<comment type="cofactor">
    <cofactor evidence="12">
        <name>[4Fe-4S] cluster</name>
        <dbReference type="ChEBI" id="CHEBI:49883"/>
    </cofactor>
    <text evidence="12">Binds 1 [4Fe-4S] cluster.</text>
</comment>
<feature type="region of interest" description="Disordered" evidence="13">
    <location>
        <begin position="1"/>
        <end position="24"/>
    </location>
</feature>
<dbReference type="CDD" id="cd00056">
    <property type="entry name" value="ENDO3c"/>
    <property type="match status" value="1"/>
</dbReference>
<comment type="function">
    <text evidence="12">DNA repair enzyme that has both DNA N-glycosylase activity and AP-lyase activity. The DNA N-glycosylase activity releases various damaged pyrimidines from DNA by cleaving the N-glycosidic bond, leaving an AP (apurinic/apyrimidinic) site. The AP-lyase activity cleaves the phosphodiester bond 3' to the AP site by a beta-elimination, leaving a 3'-terminal unsaturated sugar and a product with a terminal 5'-phosphate.</text>
</comment>
<dbReference type="EC" id="4.2.99.18" evidence="12"/>
<keyword evidence="2 12" id="KW-0004">4Fe-4S</keyword>
<feature type="binding site" evidence="12">
    <location>
        <position position="222"/>
    </location>
    <ligand>
        <name>[4Fe-4S] cluster</name>
        <dbReference type="ChEBI" id="CHEBI:49883"/>
    </ligand>
</feature>
<dbReference type="AlphaFoldDB" id="A0A1N7EPB3"/>
<evidence type="ECO:0000256" key="11">
    <source>
        <dbReference type="ARBA" id="ARBA00023295"/>
    </source>
</evidence>
<keyword evidence="11 12" id="KW-0326">Glycosidase</keyword>
<evidence type="ECO:0000256" key="4">
    <source>
        <dbReference type="ARBA" id="ARBA00022763"/>
    </source>
</evidence>
<dbReference type="PROSITE" id="PS01155">
    <property type="entry name" value="ENDONUCLEASE_III_2"/>
    <property type="match status" value="1"/>
</dbReference>
<keyword evidence="10 12" id="KW-0456">Lyase</keyword>
<evidence type="ECO:0000256" key="7">
    <source>
        <dbReference type="ARBA" id="ARBA00023014"/>
    </source>
</evidence>
<keyword evidence="4 12" id="KW-0227">DNA damage</keyword>
<dbReference type="FunFam" id="1.10.340.30:FF:000001">
    <property type="entry name" value="Endonuclease III"/>
    <property type="match status" value="1"/>
</dbReference>
<dbReference type="NCBIfam" id="TIGR01083">
    <property type="entry name" value="nth"/>
    <property type="match status" value="1"/>
</dbReference>
<dbReference type="GO" id="GO:0140078">
    <property type="term" value="F:class I DNA-(apurinic or apyrimidinic site) endonuclease activity"/>
    <property type="evidence" value="ECO:0007669"/>
    <property type="project" value="UniProtKB-EC"/>
</dbReference>
<evidence type="ECO:0000256" key="13">
    <source>
        <dbReference type="SAM" id="MobiDB-lite"/>
    </source>
</evidence>
<feature type="binding site" evidence="12">
    <location>
        <position position="212"/>
    </location>
    <ligand>
        <name>[4Fe-4S] cluster</name>
        <dbReference type="ChEBI" id="CHEBI:49883"/>
    </ligand>
</feature>
<feature type="binding site" evidence="12">
    <location>
        <position position="219"/>
    </location>
    <ligand>
        <name>[4Fe-4S] cluster</name>
        <dbReference type="ChEBI" id="CHEBI:49883"/>
    </ligand>
</feature>
<dbReference type="SUPFAM" id="SSF48150">
    <property type="entry name" value="DNA-glycosylase"/>
    <property type="match status" value="1"/>
</dbReference>
<dbReference type="GO" id="GO:0046872">
    <property type="term" value="F:metal ion binding"/>
    <property type="evidence" value="ECO:0007669"/>
    <property type="project" value="UniProtKB-KW"/>
</dbReference>
<dbReference type="InterPro" id="IPR011257">
    <property type="entry name" value="DNA_glycosylase"/>
</dbReference>
<comment type="catalytic activity">
    <reaction evidence="12">
        <text>2'-deoxyribonucleotide-(2'-deoxyribose 5'-phosphate)-2'-deoxyribonucleotide-DNA = a 3'-end 2'-deoxyribonucleotide-(2,3-dehydro-2,3-deoxyribose 5'-phosphate)-DNA + a 5'-end 5'-phospho-2'-deoxyribonucleoside-DNA + H(+)</text>
        <dbReference type="Rhea" id="RHEA:66592"/>
        <dbReference type="Rhea" id="RHEA-COMP:13180"/>
        <dbReference type="Rhea" id="RHEA-COMP:16897"/>
        <dbReference type="Rhea" id="RHEA-COMP:17067"/>
        <dbReference type="ChEBI" id="CHEBI:15378"/>
        <dbReference type="ChEBI" id="CHEBI:136412"/>
        <dbReference type="ChEBI" id="CHEBI:157695"/>
        <dbReference type="ChEBI" id="CHEBI:167181"/>
        <dbReference type="EC" id="4.2.99.18"/>
    </reaction>
</comment>
<name>A0A1N7EPB3_9GAMM</name>
<keyword evidence="15" id="KW-0540">Nuclease</keyword>
<sequence length="239" mass="26583">MKTTTRNQPKKISISKTADTPASRPMNAEKRLAFFQKLAEHIKDPVTELNYSSEFELLIAVMLSAQATDKSVNIATEKLFAVANTPQAILDLGLDNLKKYISNIGLYNSKAANVIKTCQDLLTKHNGQVPQTRDELEMLAGVGRKTANVVLNTAFGKPVMAVDTHIFRVGNRTGLATGKTVLAVEKALLKRIPSQYLLDAHHYLILHGRYTCMARQPKCGSCVVYDECMFKDKEKWAEQ</sequence>
<dbReference type="GO" id="GO:0019104">
    <property type="term" value="F:DNA N-glycosylase activity"/>
    <property type="evidence" value="ECO:0007669"/>
    <property type="project" value="UniProtKB-UniRule"/>
</dbReference>
<evidence type="ECO:0000259" key="14">
    <source>
        <dbReference type="SMART" id="SM00478"/>
    </source>
</evidence>
<evidence type="ECO:0000256" key="2">
    <source>
        <dbReference type="ARBA" id="ARBA00022485"/>
    </source>
</evidence>
<keyword evidence="3 12" id="KW-0479">Metal-binding</keyword>
<dbReference type="Gene3D" id="1.10.340.30">
    <property type="entry name" value="Hypothetical protein, domain 2"/>
    <property type="match status" value="1"/>
</dbReference>
<dbReference type="SMART" id="SM00478">
    <property type="entry name" value="ENDO3c"/>
    <property type="match status" value="1"/>
</dbReference>
<keyword evidence="15" id="KW-0255">Endonuclease</keyword>
<evidence type="ECO:0000256" key="5">
    <source>
        <dbReference type="ARBA" id="ARBA00022801"/>
    </source>
</evidence>
<dbReference type="Pfam" id="PF10576">
    <property type="entry name" value="EndIII_4Fe-2S"/>
    <property type="match status" value="1"/>
</dbReference>
<dbReference type="Pfam" id="PF00730">
    <property type="entry name" value="HhH-GPD"/>
    <property type="match status" value="1"/>
</dbReference>
<dbReference type="FunFam" id="1.10.1670.10:FF:000001">
    <property type="entry name" value="Endonuclease III"/>
    <property type="match status" value="1"/>
</dbReference>
<comment type="similarity">
    <text evidence="1 12">Belongs to the Nth/MutY family.</text>
</comment>
<dbReference type="Proteomes" id="UP000187495">
    <property type="component" value="Unassembled WGS sequence"/>
</dbReference>
<feature type="domain" description="HhH-GPD" evidence="14">
    <location>
        <begin position="63"/>
        <end position="210"/>
    </location>
</feature>
<evidence type="ECO:0000256" key="10">
    <source>
        <dbReference type="ARBA" id="ARBA00023239"/>
    </source>
</evidence>
<organism evidence="15 16">
    <name type="scientific">Moraxella cuniculi DSM 21768</name>
    <dbReference type="NCBI Taxonomy" id="1122245"/>
    <lineage>
        <taxon>Bacteria</taxon>
        <taxon>Pseudomonadati</taxon>
        <taxon>Pseudomonadota</taxon>
        <taxon>Gammaproteobacteria</taxon>
        <taxon>Moraxellales</taxon>
        <taxon>Moraxellaceae</taxon>
        <taxon>Moraxella</taxon>
    </lineage>
</organism>